<dbReference type="AlphaFoldDB" id="A0A1G6N9S9"/>
<evidence type="ECO:0000313" key="2">
    <source>
        <dbReference type="Proteomes" id="UP000199467"/>
    </source>
</evidence>
<protein>
    <submittedName>
        <fullName evidence="1">Uncharacterized membrane protein</fullName>
    </submittedName>
</protein>
<evidence type="ECO:0000313" key="1">
    <source>
        <dbReference type="EMBL" id="SDC64137.1"/>
    </source>
</evidence>
<sequence>MARAKKPLPSLEWLEPRVKLSRALSLFSFITLLTLLLVWNLAFADLHGARIGVVLAIQLLPLALLAPGMLMGNARAHAWACFVVNIYFIQGVLAAIDPARALFGALEAVISFGLFCTALLYTRWRFQYDRKLAGEV</sequence>
<dbReference type="InterPro" id="IPR018643">
    <property type="entry name" value="DUF2069_membrane"/>
</dbReference>
<dbReference type="RefSeq" id="WP_017678997.1">
    <property type="nucleotide sequence ID" value="NZ_FMZQ01000005.1"/>
</dbReference>
<dbReference type="EMBL" id="FMZQ01000005">
    <property type="protein sequence ID" value="SDC64137.1"/>
    <property type="molecule type" value="Genomic_DNA"/>
</dbReference>
<accession>A0A1G6N9S9</accession>
<keyword evidence="2" id="KW-1185">Reference proteome</keyword>
<organism evidence="1 2">
    <name type="scientific">Ectopseudomonas chengduensis</name>
    <dbReference type="NCBI Taxonomy" id="489632"/>
    <lineage>
        <taxon>Bacteria</taxon>
        <taxon>Pseudomonadati</taxon>
        <taxon>Pseudomonadota</taxon>
        <taxon>Gammaproteobacteria</taxon>
        <taxon>Pseudomonadales</taxon>
        <taxon>Pseudomonadaceae</taxon>
        <taxon>Ectopseudomonas</taxon>
    </lineage>
</organism>
<reference evidence="2" key="1">
    <citation type="submission" date="2016-10" db="EMBL/GenBank/DDBJ databases">
        <authorList>
            <person name="Varghese N."/>
            <person name="Submissions S."/>
        </authorList>
    </citation>
    <scope>NUCLEOTIDE SEQUENCE [LARGE SCALE GENOMIC DNA]</scope>
    <source>
        <strain evidence="2">DSM 26382</strain>
    </source>
</reference>
<proteinExistence type="predicted"/>
<name>A0A1G6N9S9_9GAMM</name>
<dbReference type="Pfam" id="PF09842">
    <property type="entry name" value="DUF2069"/>
    <property type="match status" value="1"/>
</dbReference>
<gene>
    <name evidence="1" type="ORF">SAMN05216576_1059</name>
</gene>
<dbReference type="Proteomes" id="UP000199467">
    <property type="component" value="Unassembled WGS sequence"/>
</dbReference>